<dbReference type="EMBL" id="OZ034813">
    <property type="protein sequence ID" value="CAL1354235.1"/>
    <property type="molecule type" value="Genomic_DNA"/>
</dbReference>
<keyword evidence="3" id="KW-1185">Reference proteome</keyword>
<gene>
    <name evidence="2" type="ORF">LTRI10_LOCUS2068</name>
</gene>
<sequence length="193" mass="21013">MFDILLGLDDAFSVVRTQILSTKPVPTLAEAYQLVAAEEHQRQITGARRPLVEAAAFQVNKERDADDESQRCSHCNKLGHTKETCFKLIGYPGDQRKGTQGSRGDRPGGCSFSGSRKQRGEGKSNPRAANVDAEDSPISGFSADQLARLKEFFSAPLPSHNEPTAHMAGNNPEPYDLPSLLQVVAHLVQLVSK</sequence>
<evidence type="ECO:0000313" key="3">
    <source>
        <dbReference type="Proteomes" id="UP001497516"/>
    </source>
</evidence>
<dbReference type="PANTHER" id="PTHR34222">
    <property type="entry name" value="GAG_PRE-INTEGRS DOMAIN-CONTAINING PROTEIN"/>
    <property type="match status" value="1"/>
</dbReference>
<reference evidence="2 3" key="1">
    <citation type="submission" date="2024-04" db="EMBL/GenBank/DDBJ databases">
        <authorList>
            <person name="Fracassetti M."/>
        </authorList>
    </citation>
    <scope>NUCLEOTIDE SEQUENCE [LARGE SCALE GENOMIC DNA]</scope>
</reference>
<dbReference type="Proteomes" id="UP001497516">
    <property type="component" value="Chromosome 1"/>
</dbReference>
<protein>
    <recommendedName>
        <fullName evidence="4">Gag protein</fullName>
    </recommendedName>
</protein>
<accession>A0AAV2CCK9</accession>
<organism evidence="2 3">
    <name type="scientific">Linum trigynum</name>
    <dbReference type="NCBI Taxonomy" id="586398"/>
    <lineage>
        <taxon>Eukaryota</taxon>
        <taxon>Viridiplantae</taxon>
        <taxon>Streptophyta</taxon>
        <taxon>Embryophyta</taxon>
        <taxon>Tracheophyta</taxon>
        <taxon>Spermatophyta</taxon>
        <taxon>Magnoliopsida</taxon>
        <taxon>eudicotyledons</taxon>
        <taxon>Gunneridae</taxon>
        <taxon>Pentapetalae</taxon>
        <taxon>rosids</taxon>
        <taxon>fabids</taxon>
        <taxon>Malpighiales</taxon>
        <taxon>Linaceae</taxon>
        <taxon>Linum</taxon>
    </lineage>
</organism>
<feature type="region of interest" description="Disordered" evidence="1">
    <location>
        <begin position="92"/>
        <end position="138"/>
    </location>
</feature>
<dbReference type="AlphaFoldDB" id="A0AAV2CCK9"/>
<name>A0AAV2CCK9_9ROSI</name>
<evidence type="ECO:0008006" key="4">
    <source>
        <dbReference type="Google" id="ProtNLM"/>
    </source>
</evidence>
<dbReference type="PANTHER" id="PTHR34222:SF88">
    <property type="entry name" value="ZINC FINGER, CCHC-TYPE"/>
    <property type="match status" value="1"/>
</dbReference>
<evidence type="ECO:0000313" key="2">
    <source>
        <dbReference type="EMBL" id="CAL1354235.1"/>
    </source>
</evidence>
<proteinExistence type="predicted"/>
<evidence type="ECO:0000256" key="1">
    <source>
        <dbReference type="SAM" id="MobiDB-lite"/>
    </source>
</evidence>